<comment type="similarity">
    <text evidence="2 8">Belongs to the TGF-beta family.</text>
</comment>
<dbReference type="KEGG" id="spu:115918786"/>
<evidence type="ECO:0000256" key="6">
    <source>
        <dbReference type="ARBA" id="ARBA00023157"/>
    </source>
</evidence>
<comment type="subcellular location">
    <subcellularLocation>
        <location evidence="1">Secreted</location>
    </subcellularLocation>
</comment>
<keyword evidence="4" id="KW-0732">Signal</keyword>
<evidence type="ECO:0000313" key="13">
    <source>
        <dbReference type="Proteomes" id="UP000007110"/>
    </source>
</evidence>
<evidence type="ECO:0000259" key="11">
    <source>
        <dbReference type="PROSITE" id="PS51362"/>
    </source>
</evidence>
<dbReference type="GO" id="GO:0005615">
    <property type="term" value="C:extracellular space"/>
    <property type="evidence" value="ECO:0000318"/>
    <property type="project" value="GO_Central"/>
</dbReference>
<dbReference type="OMA" id="RQPESSY"/>
<dbReference type="PROSITE" id="PS00250">
    <property type="entry name" value="TGF_BETA_1"/>
    <property type="match status" value="1"/>
</dbReference>
<dbReference type="InterPro" id="IPR029034">
    <property type="entry name" value="Cystine-knot_cytokine"/>
</dbReference>
<dbReference type="InterPro" id="IPR017948">
    <property type="entry name" value="TGFb_CS"/>
</dbReference>
<dbReference type="RefSeq" id="XP_030846390.1">
    <property type="nucleotide sequence ID" value="XM_030990530.1"/>
</dbReference>
<dbReference type="SMART" id="SM00204">
    <property type="entry name" value="TGFB"/>
    <property type="match status" value="1"/>
</dbReference>
<feature type="region of interest" description="Disordered" evidence="9">
    <location>
        <begin position="52"/>
        <end position="89"/>
    </location>
</feature>
<sequence length="426" mass="48191">MAQLNHYVYLALVIVEFVCLTIASHPPSWRRRAGIIPMSAHQQPDEILAENTSSDVHADDGSPDPDLTSASNGSEDAMTPPPELSTCPPCWLREQQKQFRIESIKRRILEKLQMTHVPNITGPPPKNPAIKNLLQNYPQYQNNPSVQSDSPQTEYIDPAPAQLERILIFAKRPLQTHGTDAPSCCYFNVAEKIVGYHVSSAKLYFYVSPAKVVQNTLHQMTIKMITARLHPPGQTKLRLVANIKVQLSLRVGAWRSVDFTNVVQGWAAEPETNLGIVLELEDDAGNSVLITETSTEEPRRPFLQLRLDDTRRVRMKRQSEQMCAEDRLERECCKYPLVVDFQQFGWDWIIAPRTYDANYCSGSCPDHYFYRYPHTQLISQMDRLAVAGPCCSPSKMTSVSLLIFDEDGDIRNAELQDMAVEKCDCA</sequence>
<dbReference type="EnsemblMetazoa" id="XM_784897">
    <property type="protein sequence ID" value="XP_789990"/>
    <property type="gene ID" value="LOC585056"/>
</dbReference>
<feature type="transmembrane region" description="Helical" evidence="10">
    <location>
        <begin position="6"/>
        <end position="23"/>
    </location>
</feature>
<dbReference type="InterPro" id="IPR001111">
    <property type="entry name" value="TGF-b_propeptide"/>
</dbReference>
<evidence type="ECO:0000256" key="10">
    <source>
        <dbReference type="SAM" id="Phobius"/>
    </source>
</evidence>
<evidence type="ECO:0000256" key="3">
    <source>
        <dbReference type="ARBA" id="ARBA00022525"/>
    </source>
</evidence>
<evidence type="ECO:0000256" key="5">
    <source>
        <dbReference type="ARBA" id="ARBA00023030"/>
    </source>
</evidence>
<keyword evidence="6" id="KW-1015">Disulfide bond</keyword>
<dbReference type="AlphaFoldDB" id="A0A7M7T176"/>
<name>A0A7M7T176_STRPU</name>
<keyword evidence="5 8" id="KW-0339">Growth factor</keyword>
<accession>A0A7M7T176</accession>
<dbReference type="FunFam" id="2.10.90.10:FF:000012">
    <property type="entry name" value="Growth/differentiation factor 9 (Predicted)"/>
    <property type="match status" value="1"/>
</dbReference>
<feature type="domain" description="TGF-beta family profile" evidence="11">
    <location>
        <begin position="314"/>
        <end position="426"/>
    </location>
</feature>
<evidence type="ECO:0000256" key="7">
    <source>
        <dbReference type="ARBA" id="ARBA00023180"/>
    </source>
</evidence>
<dbReference type="EnsemblMetazoa" id="XM_030990530">
    <property type="protein sequence ID" value="XP_030846390"/>
    <property type="gene ID" value="LOC115918786"/>
</dbReference>
<dbReference type="InParanoid" id="A0A7M7T176"/>
<reference evidence="12" key="2">
    <citation type="submission" date="2021-01" db="UniProtKB">
        <authorList>
            <consortium name="EnsemblMetazoa"/>
        </authorList>
    </citation>
    <scope>IDENTIFICATION</scope>
</reference>
<dbReference type="PANTHER" id="PTHR11848:SF262">
    <property type="entry name" value="LD29161P"/>
    <property type="match status" value="1"/>
</dbReference>
<evidence type="ECO:0000256" key="4">
    <source>
        <dbReference type="ARBA" id="ARBA00022729"/>
    </source>
</evidence>
<dbReference type="GeneID" id="585056"/>
<dbReference type="CDD" id="cd13751">
    <property type="entry name" value="TGF_beta_GDF8_like"/>
    <property type="match status" value="1"/>
</dbReference>
<dbReference type="Proteomes" id="UP000007110">
    <property type="component" value="Unassembled WGS sequence"/>
</dbReference>
<evidence type="ECO:0000256" key="1">
    <source>
        <dbReference type="ARBA" id="ARBA00004613"/>
    </source>
</evidence>
<dbReference type="GO" id="GO:0008083">
    <property type="term" value="F:growth factor activity"/>
    <property type="evidence" value="ECO:0007669"/>
    <property type="project" value="UniProtKB-KW"/>
</dbReference>
<keyword evidence="10" id="KW-1133">Transmembrane helix</keyword>
<dbReference type="Gene3D" id="2.60.120.970">
    <property type="match status" value="1"/>
</dbReference>
<dbReference type="PANTHER" id="PTHR11848">
    <property type="entry name" value="TGF-BETA FAMILY"/>
    <property type="match status" value="1"/>
</dbReference>
<evidence type="ECO:0000256" key="2">
    <source>
        <dbReference type="ARBA" id="ARBA00006656"/>
    </source>
</evidence>
<dbReference type="Pfam" id="PF00019">
    <property type="entry name" value="TGF_beta"/>
    <property type="match status" value="1"/>
</dbReference>
<dbReference type="GeneID" id="115918786"/>
<organism evidence="12 13">
    <name type="scientific">Strongylocentrotus purpuratus</name>
    <name type="common">Purple sea urchin</name>
    <dbReference type="NCBI Taxonomy" id="7668"/>
    <lineage>
        <taxon>Eukaryota</taxon>
        <taxon>Metazoa</taxon>
        <taxon>Echinodermata</taxon>
        <taxon>Eleutherozoa</taxon>
        <taxon>Echinozoa</taxon>
        <taxon>Echinoidea</taxon>
        <taxon>Euechinoidea</taxon>
        <taxon>Echinacea</taxon>
        <taxon>Camarodonta</taxon>
        <taxon>Echinidea</taxon>
        <taxon>Strongylocentrotidae</taxon>
        <taxon>Strongylocentrotus</taxon>
    </lineage>
</organism>
<dbReference type="OrthoDB" id="5948587at2759"/>
<dbReference type="InterPro" id="IPR001839">
    <property type="entry name" value="TGF-b_C"/>
</dbReference>
<protein>
    <recommendedName>
        <fullName evidence="11">TGF-beta family profile domain-containing protein</fullName>
    </recommendedName>
</protein>
<dbReference type="InterPro" id="IPR015615">
    <property type="entry name" value="TGF-beta-rel"/>
</dbReference>
<dbReference type="GO" id="GO:0005125">
    <property type="term" value="F:cytokine activity"/>
    <property type="evidence" value="ECO:0000318"/>
    <property type="project" value="GO_Central"/>
</dbReference>
<dbReference type="SUPFAM" id="SSF57501">
    <property type="entry name" value="Cystine-knot cytokines"/>
    <property type="match status" value="1"/>
</dbReference>
<proteinExistence type="inferred from homology"/>
<keyword evidence="10" id="KW-0812">Transmembrane</keyword>
<evidence type="ECO:0000313" key="12">
    <source>
        <dbReference type="EnsemblMetazoa" id="XP_030846390"/>
    </source>
</evidence>
<dbReference type="PROSITE" id="PS51362">
    <property type="entry name" value="TGF_BETA_2"/>
    <property type="match status" value="1"/>
</dbReference>
<keyword evidence="7" id="KW-0325">Glycoprotein</keyword>
<keyword evidence="13" id="KW-1185">Reference proteome</keyword>
<evidence type="ECO:0000256" key="9">
    <source>
        <dbReference type="SAM" id="MobiDB-lite"/>
    </source>
</evidence>
<dbReference type="Pfam" id="PF00688">
    <property type="entry name" value="TGFb_propeptide"/>
    <property type="match status" value="1"/>
</dbReference>
<keyword evidence="10" id="KW-0472">Membrane</keyword>
<evidence type="ECO:0000256" key="8">
    <source>
        <dbReference type="RuleBase" id="RU000354"/>
    </source>
</evidence>
<keyword evidence="3" id="KW-0964">Secreted</keyword>
<reference evidence="13" key="1">
    <citation type="submission" date="2015-02" db="EMBL/GenBank/DDBJ databases">
        <title>Genome sequencing for Strongylocentrotus purpuratus.</title>
        <authorList>
            <person name="Murali S."/>
            <person name="Liu Y."/>
            <person name="Vee V."/>
            <person name="English A."/>
            <person name="Wang M."/>
            <person name="Skinner E."/>
            <person name="Han Y."/>
            <person name="Muzny D.M."/>
            <person name="Worley K.C."/>
            <person name="Gibbs R.A."/>
        </authorList>
    </citation>
    <scope>NUCLEOTIDE SEQUENCE</scope>
</reference>
<dbReference type="GO" id="GO:0007178">
    <property type="term" value="P:cell surface receptor protein serine/threonine kinase signaling pathway"/>
    <property type="evidence" value="ECO:0000318"/>
    <property type="project" value="GO_Central"/>
</dbReference>
<dbReference type="KEGG" id="spu:585056"/>
<dbReference type="RefSeq" id="XP_789990.1">
    <property type="nucleotide sequence ID" value="XM_784897.5"/>
</dbReference>
<dbReference type="FunCoup" id="A0A7M7T176">
    <property type="interactions" value="648"/>
</dbReference>
<dbReference type="Gene3D" id="2.10.90.10">
    <property type="entry name" value="Cystine-knot cytokines"/>
    <property type="match status" value="1"/>
</dbReference>